<gene>
    <name evidence="1" type="ORF">FNYG_02456</name>
</gene>
<dbReference type="Proteomes" id="UP000236664">
    <property type="component" value="Unassembled WGS sequence"/>
</dbReference>
<sequence>MRRFPSPGIMQRLKARKAIFEITVKFGNVGLGVQERMTDALAGKPAGLAPYHFLISTLVGERVIKIAELRAEVLH</sequence>
<keyword evidence="2" id="KW-1185">Reference proteome</keyword>
<name>A0A2K0WNB9_GIBNY</name>
<evidence type="ECO:0000313" key="1">
    <source>
        <dbReference type="EMBL" id="PNP83768.1"/>
    </source>
</evidence>
<comment type="caution">
    <text evidence="1">The sequence shown here is derived from an EMBL/GenBank/DDBJ whole genome shotgun (WGS) entry which is preliminary data.</text>
</comment>
<dbReference type="AlphaFoldDB" id="A0A2K0WNB9"/>
<reference evidence="1 2" key="1">
    <citation type="submission" date="2017-06" db="EMBL/GenBank/DDBJ databases">
        <title>Genome of Fusarium nygamai isolate CS10214.</title>
        <authorList>
            <person name="Gardiner D.M."/>
            <person name="Obanor F."/>
            <person name="Kazan K."/>
        </authorList>
    </citation>
    <scope>NUCLEOTIDE SEQUENCE [LARGE SCALE GENOMIC DNA]</scope>
    <source>
        <strain evidence="1 2">CS10214</strain>
    </source>
</reference>
<protein>
    <submittedName>
        <fullName evidence="1">Uncharacterized protein</fullName>
    </submittedName>
</protein>
<accession>A0A2K0WNB9</accession>
<organism evidence="1 2">
    <name type="scientific">Gibberella nygamai</name>
    <name type="common">Bean root rot disease fungus</name>
    <name type="synonym">Fusarium nygamai</name>
    <dbReference type="NCBI Taxonomy" id="42673"/>
    <lineage>
        <taxon>Eukaryota</taxon>
        <taxon>Fungi</taxon>
        <taxon>Dikarya</taxon>
        <taxon>Ascomycota</taxon>
        <taxon>Pezizomycotina</taxon>
        <taxon>Sordariomycetes</taxon>
        <taxon>Hypocreomycetidae</taxon>
        <taxon>Hypocreales</taxon>
        <taxon>Nectriaceae</taxon>
        <taxon>Fusarium</taxon>
        <taxon>Fusarium fujikuroi species complex</taxon>
    </lineage>
</organism>
<proteinExistence type="predicted"/>
<dbReference type="EMBL" id="MTQA01000047">
    <property type="protein sequence ID" value="PNP83768.1"/>
    <property type="molecule type" value="Genomic_DNA"/>
</dbReference>
<evidence type="ECO:0000313" key="2">
    <source>
        <dbReference type="Proteomes" id="UP000236664"/>
    </source>
</evidence>